<gene>
    <name evidence="3" type="ORF">D8M06_03825</name>
</gene>
<evidence type="ECO:0000259" key="2">
    <source>
        <dbReference type="SMART" id="SM00909"/>
    </source>
</evidence>
<sequence length="365" mass="40534">MEKKGVILTGAITLSLVLSGCFQGEQSLEQEEIDPPQDAEAVDNLEETTTDKVSESATTETEEGMDEEETVTDMVPRELYLLDKNGMVAAQTLELPNTESNEVATQVLEYLVDGGPVSSLLPNGFQAVFPEGTEILGLNLKEDGTMIVDVSEEFKNYESEDEVKILEAMTFTLTQFDNVDRVQLWINGHQQDVMPVNGTPIGNGYSKADGINVVQSDVVDLLNSQAVTMYYPAEHNENRYYVPVTQYVEKNEENMYKSIVQTLLKGPGYDASVLHVFNMDTMLTSEPKVEDGVLNLMFSEEILKDSEQSIIADEVMETLVRTLTEQEGVEAVNIKVENVDQLVSENGETYDKPVTRDSLTPTEKL</sequence>
<name>A0A495AHA9_9BACI</name>
<evidence type="ECO:0000313" key="3">
    <source>
        <dbReference type="EMBL" id="RKQ37935.1"/>
    </source>
</evidence>
<comment type="caution">
    <text evidence="3">The sequence shown here is derived from an EMBL/GenBank/DDBJ whole genome shotgun (WGS) entry which is preliminary data.</text>
</comment>
<proteinExistence type="predicted"/>
<feature type="region of interest" description="Disordered" evidence="1">
    <location>
        <begin position="42"/>
        <end position="70"/>
    </location>
</feature>
<organism evidence="3 4">
    <name type="scientific">Oceanobacillus halophilus</name>
    <dbReference type="NCBI Taxonomy" id="930130"/>
    <lineage>
        <taxon>Bacteria</taxon>
        <taxon>Bacillati</taxon>
        <taxon>Bacillota</taxon>
        <taxon>Bacilli</taxon>
        <taxon>Bacillales</taxon>
        <taxon>Bacillaceae</taxon>
        <taxon>Oceanobacillus</taxon>
    </lineage>
</organism>
<dbReference type="SMART" id="SM00909">
    <property type="entry name" value="Germane"/>
    <property type="match status" value="2"/>
</dbReference>
<dbReference type="OrthoDB" id="1715058at2"/>
<dbReference type="InterPro" id="IPR019606">
    <property type="entry name" value="GerMN"/>
</dbReference>
<dbReference type="PROSITE" id="PS51257">
    <property type="entry name" value="PROKAR_LIPOPROTEIN"/>
    <property type="match status" value="1"/>
</dbReference>
<protein>
    <submittedName>
        <fullName evidence="3">Spore gernimation protein</fullName>
    </submittedName>
</protein>
<dbReference type="Proteomes" id="UP000269301">
    <property type="component" value="Unassembled WGS sequence"/>
</dbReference>
<keyword evidence="4" id="KW-1185">Reference proteome</keyword>
<reference evidence="3 4" key="1">
    <citation type="journal article" date="2016" name="Int. J. Syst. Evol. Microbiol.">
        <title>Oceanobacillus halophilus sp. nov., a novel moderately halophilic bacterium from a hypersaline lake.</title>
        <authorList>
            <person name="Amoozegar M.A."/>
            <person name="Bagheri M."/>
            <person name="Makhdoumi A."/>
            <person name="Nikou M.M."/>
            <person name="Fazeli S.A.S."/>
            <person name="Schumann P."/>
            <person name="Sproer C."/>
            <person name="Sanchez-Porro C."/>
            <person name="Ventosa A."/>
        </authorList>
    </citation>
    <scope>NUCLEOTIDE SEQUENCE [LARGE SCALE GENOMIC DNA]</scope>
    <source>
        <strain evidence="3 4">DSM 23996</strain>
    </source>
</reference>
<evidence type="ECO:0000313" key="4">
    <source>
        <dbReference type="Proteomes" id="UP000269301"/>
    </source>
</evidence>
<dbReference type="Pfam" id="PF10646">
    <property type="entry name" value="Germane"/>
    <property type="match status" value="2"/>
</dbReference>
<dbReference type="RefSeq" id="WP_121203008.1">
    <property type="nucleotide sequence ID" value="NZ_RBZP01000001.1"/>
</dbReference>
<dbReference type="EMBL" id="RBZP01000001">
    <property type="protein sequence ID" value="RKQ37935.1"/>
    <property type="molecule type" value="Genomic_DNA"/>
</dbReference>
<dbReference type="AlphaFoldDB" id="A0A495AHA9"/>
<feature type="compositionally biased region" description="Acidic residues" evidence="1">
    <location>
        <begin position="60"/>
        <end position="70"/>
    </location>
</feature>
<feature type="domain" description="GerMN" evidence="2">
    <location>
        <begin position="256"/>
        <end position="345"/>
    </location>
</feature>
<evidence type="ECO:0000256" key="1">
    <source>
        <dbReference type="SAM" id="MobiDB-lite"/>
    </source>
</evidence>
<accession>A0A495AHA9</accession>
<feature type="domain" description="GerMN" evidence="2">
    <location>
        <begin position="104"/>
        <end position="195"/>
    </location>
</feature>